<sequence length="137" mass="14334">MTAGPVSAETTRPSRDETAPLGIKILCVVTVLLAASTIFFGLVRVIVGLSTISTVGLGSAIVGPAGVATITGLLSLVLSVGQIIVAFGLWALKPWAWAWALALYGLTGLHWYGQGNLVVTVLLGVMVYIASKKEHYR</sequence>
<evidence type="ECO:0008006" key="4">
    <source>
        <dbReference type="Google" id="ProtNLM"/>
    </source>
</evidence>
<name>A0A482XTG6_9EURY</name>
<gene>
    <name evidence="2" type="ORF">ELS17_17120</name>
</gene>
<reference evidence="2 3" key="1">
    <citation type="submission" date="2019-02" db="EMBL/GenBank/DDBJ databases">
        <title>Genome analysis provides insights into bioremediation potentialities and Haloocin production by Natrinema altunense strain 4.1R isolated from Chott Douz in Tunisian desert.</title>
        <authorList>
            <person name="Najjari A."/>
            <person name="Youssef N."/>
            <person name="Ben Dhia O."/>
            <person name="Ferjani R."/>
            <person name="El Hidri D."/>
            <person name="Ouzari H.I."/>
            <person name="Cherif A."/>
        </authorList>
    </citation>
    <scope>NUCLEOTIDE SEQUENCE [LARGE SCALE GENOMIC DNA]</scope>
    <source>
        <strain evidence="2 3">4.1R</strain>
    </source>
</reference>
<dbReference type="AlphaFoldDB" id="A0A482XTG6"/>
<evidence type="ECO:0000256" key="1">
    <source>
        <dbReference type="SAM" id="Phobius"/>
    </source>
</evidence>
<evidence type="ECO:0000313" key="2">
    <source>
        <dbReference type="EMBL" id="RZH66401.1"/>
    </source>
</evidence>
<feature type="transmembrane region" description="Helical" evidence="1">
    <location>
        <begin position="46"/>
        <end position="66"/>
    </location>
</feature>
<keyword evidence="1" id="KW-1133">Transmembrane helix</keyword>
<dbReference type="EMBL" id="SHMR01000009">
    <property type="protein sequence ID" value="RZH66401.1"/>
    <property type="molecule type" value="Genomic_DNA"/>
</dbReference>
<dbReference type="RefSeq" id="WP_130171651.1">
    <property type="nucleotide sequence ID" value="NZ_SHMR01000009.1"/>
</dbReference>
<proteinExistence type="predicted"/>
<dbReference type="Proteomes" id="UP000292704">
    <property type="component" value="Unassembled WGS sequence"/>
</dbReference>
<comment type="caution">
    <text evidence="2">The sequence shown here is derived from an EMBL/GenBank/DDBJ whole genome shotgun (WGS) entry which is preliminary data.</text>
</comment>
<feature type="transmembrane region" description="Helical" evidence="1">
    <location>
        <begin position="73"/>
        <end position="91"/>
    </location>
</feature>
<accession>A0A482XTG6</accession>
<keyword evidence="1" id="KW-0472">Membrane</keyword>
<evidence type="ECO:0000313" key="3">
    <source>
        <dbReference type="Proteomes" id="UP000292704"/>
    </source>
</evidence>
<organism evidence="2 3">
    <name type="scientific">Natrinema altunense</name>
    <dbReference type="NCBI Taxonomy" id="222984"/>
    <lineage>
        <taxon>Archaea</taxon>
        <taxon>Methanobacteriati</taxon>
        <taxon>Methanobacteriota</taxon>
        <taxon>Stenosarchaea group</taxon>
        <taxon>Halobacteria</taxon>
        <taxon>Halobacteriales</taxon>
        <taxon>Natrialbaceae</taxon>
        <taxon>Natrinema</taxon>
    </lineage>
</organism>
<protein>
    <recommendedName>
        <fullName evidence="4">DoxX family protein</fullName>
    </recommendedName>
</protein>
<dbReference type="STRING" id="222984.GCA_000731985_02556"/>
<feature type="transmembrane region" description="Helical" evidence="1">
    <location>
        <begin position="21"/>
        <end position="40"/>
    </location>
</feature>
<keyword evidence="1" id="KW-0812">Transmembrane</keyword>
<feature type="transmembrane region" description="Helical" evidence="1">
    <location>
        <begin position="111"/>
        <end position="130"/>
    </location>
</feature>